<organism evidence="2 3">
    <name type="scientific">Chryseobacterium phosphatilyticum</name>
    <dbReference type="NCBI Taxonomy" id="475075"/>
    <lineage>
        <taxon>Bacteria</taxon>
        <taxon>Pseudomonadati</taxon>
        <taxon>Bacteroidota</taxon>
        <taxon>Flavobacteriia</taxon>
        <taxon>Flavobacteriales</taxon>
        <taxon>Weeksellaceae</taxon>
        <taxon>Chryseobacterium group</taxon>
        <taxon>Chryseobacterium</taxon>
    </lineage>
</organism>
<feature type="non-terminal residue" evidence="2">
    <location>
        <position position="51"/>
    </location>
</feature>
<feature type="domain" description="DUF4158" evidence="1">
    <location>
        <begin position="13"/>
        <end position="51"/>
    </location>
</feature>
<dbReference type="AlphaFoldDB" id="A0A316WHH9"/>
<sequence>MARRQQRRQQLGGAQIAALYDLPTGRRDLVRHYTLSASDRAAVRRCRGDHN</sequence>
<dbReference type="OrthoDB" id="7281829at2"/>
<keyword evidence="3" id="KW-1185">Reference proteome</keyword>
<protein>
    <recommendedName>
        <fullName evidence="1">DUF4158 domain-containing protein</fullName>
    </recommendedName>
</protein>
<gene>
    <name evidence="2" type="ORF">C1631_023710</name>
</gene>
<proteinExistence type="predicted"/>
<comment type="caution">
    <text evidence="2">The sequence shown here is derived from an EMBL/GenBank/DDBJ whole genome shotgun (WGS) entry which is preliminary data.</text>
</comment>
<name>A0A316WHH9_9FLAO</name>
<evidence type="ECO:0000313" key="2">
    <source>
        <dbReference type="EMBL" id="PWN57556.1"/>
    </source>
</evidence>
<evidence type="ECO:0000259" key="1">
    <source>
        <dbReference type="Pfam" id="PF13700"/>
    </source>
</evidence>
<reference evidence="2 3" key="1">
    <citation type="submission" date="2018-04" db="EMBL/GenBank/DDBJ databases">
        <title>Draft Genome Sequence of Phosphate-Solubilizing Chryseobacterium sp. ISE14 that is a Biocontrol and Plant Growth-Promoting Rhizobacterium Isolated from Cucumber.</title>
        <authorList>
            <person name="Jeong J.-J."/>
            <person name="Sang M.K."/>
            <person name="Choi I.-G."/>
            <person name="Kim K.D."/>
        </authorList>
    </citation>
    <scope>NUCLEOTIDE SEQUENCE [LARGE SCALE GENOMIC DNA]</scope>
    <source>
        <strain evidence="2 3">ISE14</strain>
    </source>
</reference>
<dbReference type="Pfam" id="PF13700">
    <property type="entry name" value="DUF4158"/>
    <property type="match status" value="1"/>
</dbReference>
<dbReference type="RefSeq" id="WP_123966796.1">
    <property type="nucleotide sequence ID" value="NZ_PPED02000106.1"/>
</dbReference>
<dbReference type="EMBL" id="PPED02000106">
    <property type="protein sequence ID" value="PWN57556.1"/>
    <property type="molecule type" value="Genomic_DNA"/>
</dbReference>
<dbReference type="InterPro" id="IPR025296">
    <property type="entry name" value="DUF4158"/>
</dbReference>
<accession>A0A316WHH9</accession>
<dbReference type="Proteomes" id="UP000236594">
    <property type="component" value="Unassembled WGS sequence"/>
</dbReference>
<evidence type="ECO:0000313" key="3">
    <source>
        <dbReference type="Proteomes" id="UP000236594"/>
    </source>
</evidence>